<evidence type="ECO:0000313" key="8">
    <source>
        <dbReference type="EMBL" id="KAK0418737.1"/>
    </source>
</evidence>
<evidence type="ECO:0000256" key="4">
    <source>
        <dbReference type="ARBA" id="ARBA00022729"/>
    </source>
</evidence>
<keyword evidence="5" id="KW-0175">Coiled coil</keyword>
<evidence type="ECO:0000256" key="3">
    <source>
        <dbReference type="ARBA" id="ARBA00022525"/>
    </source>
</evidence>
<dbReference type="AlphaFoldDB" id="A0AA39I947"/>
<feature type="chain" id="PRO_5041226813" description="Fatty-acid and retinol-binding protein 1" evidence="7">
    <location>
        <begin position="23"/>
        <end position="164"/>
    </location>
</feature>
<comment type="caution">
    <text evidence="8">The sequence shown here is derived from an EMBL/GenBank/DDBJ whole genome shotgun (WGS) entry which is preliminary data.</text>
</comment>
<name>A0AA39I947_9BILA</name>
<evidence type="ECO:0008006" key="10">
    <source>
        <dbReference type="Google" id="ProtNLM"/>
    </source>
</evidence>
<keyword evidence="3" id="KW-0964">Secreted</keyword>
<dbReference type="InterPro" id="IPR008632">
    <property type="entry name" value="Gp-FAR-1"/>
</dbReference>
<evidence type="ECO:0000256" key="7">
    <source>
        <dbReference type="SAM" id="SignalP"/>
    </source>
</evidence>
<dbReference type="Proteomes" id="UP001175271">
    <property type="component" value="Unassembled WGS sequence"/>
</dbReference>
<dbReference type="EMBL" id="JAUCMV010000002">
    <property type="protein sequence ID" value="KAK0418737.1"/>
    <property type="molecule type" value="Genomic_DNA"/>
</dbReference>
<dbReference type="Gene3D" id="1.20.120.1100">
    <property type="match status" value="1"/>
</dbReference>
<feature type="signal peptide" evidence="7">
    <location>
        <begin position="1"/>
        <end position="22"/>
    </location>
</feature>
<comment type="similarity">
    <text evidence="2">Belongs to the fatty-acid and retinol-binding protein (FARBP) family.</text>
</comment>
<dbReference type="GO" id="GO:0005576">
    <property type="term" value="C:extracellular region"/>
    <property type="evidence" value="ECO:0007669"/>
    <property type="project" value="UniProtKB-SubCell"/>
</dbReference>
<dbReference type="Pfam" id="PF05823">
    <property type="entry name" value="Gp-FAR-1"/>
    <property type="match status" value="1"/>
</dbReference>
<evidence type="ECO:0000256" key="6">
    <source>
        <dbReference type="ARBA" id="ARBA00023121"/>
    </source>
</evidence>
<keyword evidence="9" id="KW-1185">Reference proteome</keyword>
<protein>
    <recommendedName>
        <fullName evidence="10">Fatty-acid and retinol-binding protein 1</fullName>
    </recommendedName>
</protein>
<dbReference type="GO" id="GO:0008289">
    <property type="term" value="F:lipid binding"/>
    <property type="evidence" value="ECO:0007669"/>
    <property type="project" value="UniProtKB-KW"/>
</dbReference>
<reference evidence="8" key="1">
    <citation type="submission" date="2023-06" db="EMBL/GenBank/DDBJ databases">
        <title>Genomic analysis of the entomopathogenic nematode Steinernema hermaphroditum.</title>
        <authorList>
            <person name="Schwarz E.M."/>
            <person name="Heppert J.K."/>
            <person name="Baniya A."/>
            <person name="Schwartz H.T."/>
            <person name="Tan C.-H."/>
            <person name="Antoshechkin I."/>
            <person name="Sternberg P.W."/>
            <person name="Goodrich-Blair H."/>
            <person name="Dillman A.R."/>
        </authorList>
    </citation>
    <scope>NUCLEOTIDE SEQUENCE</scope>
    <source>
        <strain evidence="8">PS9179</strain>
        <tissue evidence="8">Whole animal</tissue>
    </source>
</reference>
<evidence type="ECO:0000313" key="9">
    <source>
        <dbReference type="Proteomes" id="UP001175271"/>
    </source>
</evidence>
<gene>
    <name evidence="8" type="ORF">QR680_013747</name>
</gene>
<evidence type="ECO:0000256" key="2">
    <source>
        <dbReference type="ARBA" id="ARBA00006648"/>
    </source>
</evidence>
<evidence type="ECO:0000256" key="1">
    <source>
        <dbReference type="ARBA" id="ARBA00004613"/>
    </source>
</evidence>
<accession>A0AA39I947</accession>
<keyword evidence="6" id="KW-0446">Lipid-binding</keyword>
<keyword evidence="4 7" id="KW-0732">Signal</keyword>
<organism evidence="8 9">
    <name type="scientific">Steinernema hermaphroditum</name>
    <dbReference type="NCBI Taxonomy" id="289476"/>
    <lineage>
        <taxon>Eukaryota</taxon>
        <taxon>Metazoa</taxon>
        <taxon>Ecdysozoa</taxon>
        <taxon>Nematoda</taxon>
        <taxon>Chromadorea</taxon>
        <taxon>Rhabditida</taxon>
        <taxon>Tylenchina</taxon>
        <taxon>Panagrolaimomorpha</taxon>
        <taxon>Strongyloidoidea</taxon>
        <taxon>Steinernematidae</taxon>
        <taxon>Steinernema</taxon>
    </lineage>
</organism>
<comment type="subcellular location">
    <subcellularLocation>
        <location evidence="1">Secreted</location>
    </subcellularLocation>
</comment>
<evidence type="ECO:0000256" key="5">
    <source>
        <dbReference type="ARBA" id="ARBA00023054"/>
    </source>
</evidence>
<sequence>MFSSSRSLILLALCGLAVYSLPVPTDGDIKSIYDILPENIKKFYQNLTPEDVKVFESFGNSTLSAQEIYEQIKVKSPQLFQRMNAMAKSIAAKIDTLSDESKSYLNSLIEQFKSMRNVDGDKFADQLVGKLSKAKSLSAKARGEILKAFPTLTPIFDDGNSMTS</sequence>
<proteinExistence type="inferred from homology"/>